<dbReference type="Gene3D" id="3.30.160.250">
    <property type="match status" value="1"/>
</dbReference>
<organism evidence="3 4">
    <name type="scientific">Salinarimonas ramus</name>
    <dbReference type="NCBI Taxonomy" id="690164"/>
    <lineage>
        <taxon>Bacteria</taxon>
        <taxon>Pseudomonadati</taxon>
        <taxon>Pseudomonadota</taxon>
        <taxon>Alphaproteobacteria</taxon>
        <taxon>Hyphomicrobiales</taxon>
        <taxon>Salinarimonadaceae</taxon>
        <taxon>Salinarimonas</taxon>
    </lineage>
</organism>
<evidence type="ECO:0000313" key="3">
    <source>
        <dbReference type="EMBL" id="GGK18269.1"/>
    </source>
</evidence>
<sequence>MTNRFYPAIIVELSEEDGGGYLAYAPDLVGCMGDGDTPEAALHDLQAAVITWCEEMVRLGRDIPAPGAARRAAKTREETLLKIIREQQDALDRQGRQYDQLRAEIHELREQVDRIFAEMQETAATEGDWPYAARGNRAVLSGVVEVRH</sequence>
<comment type="caution">
    <text evidence="3">The sequence shown here is derived from an EMBL/GenBank/DDBJ whole genome shotgun (WGS) entry which is preliminary data.</text>
</comment>
<dbReference type="RefSeq" id="WP_188908408.1">
    <property type="nucleotide sequence ID" value="NZ_BMMF01000001.1"/>
</dbReference>
<protein>
    <recommendedName>
        <fullName evidence="2">HicB-like antitoxin of toxin-antitoxin system domain-containing protein</fullName>
    </recommendedName>
</protein>
<dbReference type="Proteomes" id="UP000600449">
    <property type="component" value="Unassembled WGS sequence"/>
</dbReference>
<proteinExistence type="predicted"/>
<dbReference type="InterPro" id="IPR031807">
    <property type="entry name" value="HicB-like"/>
</dbReference>
<keyword evidence="1" id="KW-0175">Coiled coil</keyword>
<dbReference type="EMBL" id="BMMF01000001">
    <property type="protein sequence ID" value="GGK18269.1"/>
    <property type="molecule type" value="Genomic_DNA"/>
</dbReference>
<keyword evidence="4" id="KW-1185">Reference proteome</keyword>
<name>A0A917Q5I7_9HYPH</name>
<dbReference type="AlphaFoldDB" id="A0A917Q5I7"/>
<dbReference type="SUPFAM" id="SSF143100">
    <property type="entry name" value="TTHA1013/TTHA0281-like"/>
    <property type="match status" value="1"/>
</dbReference>
<evidence type="ECO:0000259" key="2">
    <source>
        <dbReference type="Pfam" id="PF15919"/>
    </source>
</evidence>
<evidence type="ECO:0000313" key="4">
    <source>
        <dbReference type="Proteomes" id="UP000600449"/>
    </source>
</evidence>
<gene>
    <name evidence="3" type="ORF">GCM10011322_01260</name>
</gene>
<dbReference type="InterPro" id="IPR035069">
    <property type="entry name" value="TTHA1013/TTHA0281-like"/>
</dbReference>
<reference evidence="3 4" key="1">
    <citation type="journal article" date="2014" name="Int. J. Syst. Evol. Microbiol.">
        <title>Complete genome sequence of Corynebacterium casei LMG S-19264T (=DSM 44701T), isolated from a smear-ripened cheese.</title>
        <authorList>
            <consortium name="US DOE Joint Genome Institute (JGI-PGF)"/>
            <person name="Walter F."/>
            <person name="Albersmeier A."/>
            <person name="Kalinowski J."/>
            <person name="Ruckert C."/>
        </authorList>
    </citation>
    <scope>NUCLEOTIDE SEQUENCE [LARGE SCALE GENOMIC DNA]</scope>
    <source>
        <strain evidence="3 4">CGMCC 1.9161</strain>
    </source>
</reference>
<feature type="domain" description="HicB-like antitoxin of toxin-antitoxin system" evidence="2">
    <location>
        <begin position="7"/>
        <end position="73"/>
    </location>
</feature>
<dbReference type="Pfam" id="PF15919">
    <property type="entry name" value="HicB_lk_antitox"/>
    <property type="match status" value="1"/>
</dbReference>
<evidence type="ECO:0000256" key="1">
    <source>
        <dbReference type="SAM" id="Coils"/>
    </source>
</evidence>
<accession>A0A917Q5I7</accession>
<feature type="coiled-coil region" evidence="1">
    <location>
        <begin position="84"/>
        <end position="125"/>
    </location>
</feature>